<protein>
    <submittedName>
        <fullName evidence="2">Uncharacterized protein</fullName>
    </submittedName>
</protein>
<name>A0A8W7P805_ANOCL</name>
<sequence>MADDDLQCGATFNTSSLGTLKTDQPMGDRGVGRIVHRPLKFSRREEAAPSSVSTEGLEQQDRQNMSTVASKMFSLKVMRETYDDALLNVNVEVKSECPGAGMD</sequence>
<dbReference type="AlphaFoldDB" id="A0A8W7P805"/>
<reference evidence="2" key="1">
    <citation type="submission" date="2022-08" db="UniProtKB">
        <authorList>
            <consortium name="EnsemblMetazoa"/>
        </authorList>
    </citation>
    <scope>IDENTIFICATION</scope>
</reference>
<evidence type="ECO:0000313" key="2">
    <source>
        <dbReference type="EnsemblMetazoa" id="ACOM026813-PA.1"/>
    </source>
</evidence>
<feature type="region of interest" description="Disordered" evidence="1">
    <location>
        <begin position="43"/>
        <end position="64"/>
    </location>
</feature>
<organism evidence="2">
    <name type="scientific">Anopheles coluzzii</name>
    <name type="common">African malaria mosquito</name>
    <dbReference type="NCBI Taxonomy" id="1518534"/>
    <lineage>
        <taxon>Eukaryota</taxon>
        <taxon>Metazoa</taxon>
        <taxon>Ecdysozoa</taxon>
        <taxon>Arthropoda</taxon>
        <taxon>Hexapoda</taxon>
        <taxon>Insecta</taxon>
        <taxon>Pterygota</taxon>
        <taxon>Neoptera</taxon>
        <taxon>Endopterygota</taxon>
        <taxon>Diptera</taxon>
        <taxon>Nematocera</taxon>
        <taxon>Culicoidea</taxon>
        <taxon>Culicidae</taxon>
        <taxon>Anophelinae</taxon>
        <taxon>Anopheles</taxon>
    </lineage>
</organism>
<proteinExistence type="predicted"/>
<dbReference type="EnsemblMetazoa" id="ACOM026813-RA">
    <property type="protein sequence ID" value="ACOM026813-PA.1"/>
    <property type="gene ID" value="ACOM026813"/>
</dbReference>
<evidence type="ECO:0000256" key="1">
    <source>
        <dbReference type="SAM" id="MobiDB-lite"/>
    </source>
</evidence>
<dbReference type="Proteomes" id="UP000075882">
    <property type="component" value="Unassembled WGS sequence"/>
</dbReference>
<accession>A0A8W7P805</accession>
<feature type="compositionally biased region" description="Polar residues" evidence="1">
    <location>
        <begin position="50"/>
        <end position="64"/>
    </location>
</feature>